<reference evidence="1" key="1">
    <citation type="journal article" date="2020" name="Stud. Mycol.">
        <title>101 Dothideomycetes genomes: a test case for predicting lifestyles and emergence of pathogens.</title>
        <authorList>
            <person name="Haridas S."/>
            <person name="Albert R."/>
            <person name="Binder M."/>
            <person name="Bloem J."/>
            <person name="Labutti K."/>
            <person name="Salamov A."/>
            <person name="Andreopoulos B."/>
            <person name="Baker S."/>
            <person name="Barry K."/>
            <person name="Bills G."/>
            <person name="Bluhm B."/>
            <person name="Cannon C."/>
            <person name="Castanera R."/>
            <person name="Culley D."/>
            <person name="Daum C."/>
            <person name="Ezra D."/>
            <person name="Gonzalez J."/>
            <person name="Henrissat B."/>
            <person name="Kuo A."/>
            <person name="Liang C."/>
            <person name="Lipzen A."/>
            <person name="Lutzoni F."/>
            <person name="Magnuson J."/>
            <person name="Mondo S."/>
            <person name="Nolan M."/>
            <person name="Ohm R."/>
            <person name="Pangilinan J."/>
            <person name="Park H.-J."/>
            <person name="Ramirez L."/>
            <person name="Alfaro M."/>
            <person name="Sun H."/>
            <person name="Tritt A."/>
            <person name="Yoshinaga Y."/>
            <person name="Zwiers L.-H."/>
            <person name="Turgeon B."/>
            <person name="Goodwin S."/>
            <person name="Spatafora J."/>
            <person name="Crous P."/>
            <person name="Grigoriev I."/>
        </authorList>
    </citation>
    <scope>NUCLEOTIDE SEQUENCE</scope>
    <source>
        <strain evidence="1">CBS 115976</strain>
    </source>
</reference>
<keyword evidence="2" id="KW-1185">Reference proteome</keyword>
<accession>A0A6A6URB9</accession>
<protein>
    <submittedName>
        <fullName evidence="1">Uncharacterized protein</fullName>
    </submittedName>
</protein>
<proteinExistence type="predicted"/>
<dbReference type="Proteomes" id="UP000799302">
    <property type="component" value="Unassembled WGS sequence"/>
</dbReference>
<dbReference type="AlphaFoldDB" id="A0A6A6URB9"/>
<name>A0A6A6URB9_9PEZI</name>
<dbReference type="OrthoDB" id="3904910at2759"/>
<gene>
    <name evidence="1" type="ORF">BT63DRAFT_21320</name>
</gene>
<evidence type="ECO:0000313" key="1">
    <source>
        <dbReference type="EMBL" id="KAF2674812.1"/>
    </source>
</evidence>
<sequence length="250" mass="27769">MGRLHMAPYNTVLTSVSKENQTTMPVQSTLASSHAQNSVSLGSAIPPELFPTQDTSDQYIDTYLDPIPPLTNWQIWDAVGNHRVMFAGSSHIVYTFFPNDGVLNQLQIFKRLRERGVPERWSDLEGNGVGSGKIQPPIRPQVNSGPTLAGRVLGLPDNAMHVIIRKAMLQDVKIGFHVPGDPVYQFIRYPSRYQAEMGMVETLSLGYSLVACWAEVDPNAVDTDVFLGEQLLDERVFAVVDRKQSPQDGF</sequence>
<evidence type="ECO:0000313" key="2">
    <source>
        <dbReference type="Proteomes" id="UP000799302"/>
    </source>
</evidence>
<organism evidence="1 2">
    <name type="scientific">Microthyrium microscopicum</name>
    <dbReference type="NCBI Taxonomy" id="703497"/>
    <lineage>
        <taxon>Eukaryota</taxon>
        <taxon>Fungi</taxon>
        <taxon>Dikarya</taxon>
        <taxon>Ascomycota</taxon>
        <taxon>Pezizomycotina</taxon>
        <taxon>Dothideomycetes</taxon>
        <taxon>Dothideomycetes incertae sedis</taxon>
        <taxon>Microthyriales</taxon>
        <taxon>Microthyriaceae</taxon>
        <taxon>Microthyrium</taxon>
    </lineage>
</organism>
<dbReference type="EMBL" id="MU004230">
    <property type="protein sequence ID" value="KAF2674812.1"/>
    <property type="molecule type" value="Genomic_DNA"/>
</dbReference>